<dbReference type="PANTHER" id="PTHR37170">
    <property type="entry name" value="GLUTAREDOXIN-RELATED"/>
    <property type="match status" value="1"/>
</dbReference>
<organism evidence="1 2">
    <name type="scientific">Caldinitratiruptor microaerophilus</name>
    <dbReference type="NCBI Taxonomy" id="671077"/>
    <lineage>
        <taxon>Bacteria</taxon>
        <taxon>Bacillati</taxon>
        <taxon>Bacillota</taxon>
        <taxon>Clostridia</taxon>
        <taxon>Eubacteriales</taxon>
        <taxon>Symbiobacteriaceae</taxon>
        <taxon>Caldinitratiruptor</taxon>
    </lineage>
</organism>
<sequence>MPIMTEANKNQVRAYFGQLQRPVKAILVAEPGGGNPYVDATRELMGELAELTDKLSFEEYAAGSPEAAQYVIDRLPALLLLDPEGRDRGIRFYGAPLGREFMPLLEDIVDLSTGKDDLSQQGRAAIQAIQQDVVLEVFTTPT</sequence>
<evidence type="ECO:0000313" key="1">
    <source>
        <dbReference type="EMBL" id="BDG60682.1"/>
    </source>
</evidence>
<protein>
    <recommendedName>
        <fullName evidence="3">Thioredoxin</fullName>
    </recommendedName>
</protein>
<dbReference type="EMBL" id="AP025628">
    <property type="protein sequence ID" value="BDG60682.1"/>
    <property type="molecule type" value="Genomic_DNA"/>
</dbReference>
<accession>A0AA35CKA0</accession>
<dbReference type="InterPro" id="IPR036249">
    <property type="entry name" value="Thioredoxin-like_sf"/>
</dbReference>
<proteinExistence type="predicted"/>
<evidence type="ECO:0000313" key="2">
    <source>
        <dbReference type="Proteomes" id="UP001163687"/>
    </source>
</evidence>
<dbReference type="KEGG" id="cmic:caldi_17720"/>
<dbReference type="Proteomes" id="UP001163687">
    <property type="component" value="Chromosome"/>
</dbReference>
<evidence type="ECO:0008006" key="3">
    <source>
        <dbReference type="Google" id="ProtNLM"/>
    </source>
</evidence>
<dbReference type="AlphaFoldDB" id="A0AA35CKA0"/>
<keyword evidence="2" id="KW-1185">Reference proteome</keyword>
<dbReference type="Gene3D" id="3.40.30.80">
    <property type="match status" value="1"/>
</dbReference>
<reference evidence="1" key="1">
    <citation type="submission" date="2022-03" db="EMBL/GenBank/DDBJ databases">
        <title>Complete genome sequence of Caldinitratiruptor microaerophilus.</title>
        <authorList>
            <person name="Mukaiyama R."/>
            <person name="Nishiyama T."/>
            <person name="Ueda K."/>
        </authorList>
    </citation>
    <scope>NUCLEOTIDE SEQUENCE</scope>
    <source>
        <strain evidence="1">JCM 16183</strain>
    </source>
</reference>
<gene>
    <name evidence="1" type="ORF">caldi_17720</name>
</gene>
<dbReference type="PANTHER" id="PTHR37170:SF1">
    <property type="entry name" value="GLUTAREDOXIN-LIKE PROTEIN"/>
    <property type="match status" value="1"/>
</dbReference>
<dbReference type="SUPFAM" id="SSF52833">
    <property type="entry name" value="Thioredoxin-like"/>
    <property type="match status" value="1"/>
</dbReference>
<name>A0AA35CKA0_9FIRM</name>
<dbReference type="RefSeq" id="WP_264844684.1">
    <property type="nucleotide sequence ID" value="NZ_AP025628.1"/>
</dbReference>